<evidence type="ECO:0000256" key="2">
    <source>
        <dbReference type="SAM" id="SignalP"/>
    </source>
</evidence>
<dbReference type="InterPro" id="IPR019076">
    <property type="entry name" value="Spore_lipoprot_YhcN/YlaJ-like"/>
</dbReference>
<gene>
    <name evidence="3" type="ORF">LQ50_01595</name>
</gene>
<feature type="signal peptide" evidence="2">
    <location>
        <begin position="1"/>
        <end position="22"/>
    </location>
</feature>
<feature type="compositionally biased region" description="Basic and acidic residues" evidence="1">
    <location>
        <begin position="275"/>
        <end position="289"/>
    </location>
</feature>
<proteinExistence type="predicted"/>
<comment type="caution">
    <text evidence="3">The sequence shown here is derived from an EMBL/GenBank/DDBJ whole genome shotgun (WGS) entry which is preliminary data.</text>
</comment>
<dbReference type="Proteomes" id="UP000030832">
    <property type="component" value="Unassembled WGS sequence"/>
</dbReference>
<name>A0A0B0IL32_9BACI</name>
<feature type="region of interest" description="Disordered" evidence="1">
    <location>
        <begin position="126"/>
        <end position="149"/>
    </location>
</feature>
<evidence type="ECO:0000256" key="1">
    <source>
        <dbReference type="SAM" id="MobiDB-lite"/>
    </source>
</evidence>
<feature type="region of interest" description="Disordered" evidence="1">
    <location>
        <begin position="39"/>
        <end position="113"/>
    </location>
</feature>
<dbReference type="EMBL" id="JRJU01000001">
    <property type="protein sequence ID" value="KHF42010.1"/>
    <property type="molecule type" value="Genomic_DNA"/>
</dbReference>
<feature type="region of interest" description="Disordered" evidence="1">
    <location>
        <begin position="263"/>
        <end position="297"/>
    </location>
</feature>
<sequence>MKKIAMSVATATMLLGGLAGCGADNQATNMGANQQTGIQAQDMRGGGAIDGRHRGEGPITDMMTPDHHRGGTVGQGTTRGADAGHRGGLFGDQGTGQTGTRGGLFGGQGTGQTGTRGGLFGDQGRGMTGQGRTHLNNFQTRGTGNDRGVGYTNTGRDNFGTNTGLFGTHGAQGITGRQGTDTQGMGRAGLNRGTARDGIRANQRNAGMGRAGLTGGNRPGMVDEDGILRGRARRGTGALEATPGHRRQGQGAMNLEARERGNVNYGTRTPNRFDATGRGDRTGVHRDQQRTQAKQGNRAMNYHKDYDGKTVQRLTERVERVDGVDDARVIVHENDVVVGITANGDHDDVKKEVEKTVNGLAKDKDVRVVTDSDAVGRIRNMDNQLRTGTAFDEVTATFTDMLGDLGQAVQRPFERSR</sequence>
<dbReference type="OrthoDB" id="2968939at2"/>
<evidence type="ECO:0000313" key="4">
    <source>
        <dbReference type="Proteomes" id="UP000030832"/>
    </source>
</evidence>
<feature type="chain" id="PRO_5039660071" evidence="2">
    <location>
        <begin position="23"/>
        <end position="417"/>
    </location>
</feature>
<dbReference type="AlphaFoldDB" id="A0A0B0IL32"/>
<dbReference type="Pfam" id="PF09580">
    <property type="entry name" value="Spore_YhcN_YlaJ"/>
    <property type="match status" value="1"/>
</dbReference>
<dbReference type="STRING" id="333138.LQ50_01595"/>
<feature type="compositionally biased region" description="Gly residues" evidence="1">
    <location>
        <begin position="86"/>
        <end position="113"/>
    </location>
</feature>
<feature type="region of interest" description="Disordered" evidence="1">
    <location>
        <begin position="170"/>
        <end position="193"/>
    </location>
</feature>
<accession>A0A0B0IL32</accession>
<dbReference type="PROSITE" id="PS51257">
    <property type="entry name" value="PROKAR_LIPOPROTEIN"/>
    <property type="match status" value="1"/>
</dbReference>
<evidence type="ECO:0000313" key="3">
    <source>
        <dbReference type="EMBL" id="KHF42010.1"/>
    </source>
</evidence>
<keyword evidence="4" id="KW-1185">Reference proteome</keyword>
<dbReference type="RefSeq" id="WP_034625244.1">
    <property type="nucleotide sequence ID" value="NZ_JRJU01000001.1"/>
</dbReference>
<feature type="compositionally biased region" description="Polar residues" evidence="1">
    <location>
        <begin position="130"/>
        <end position="143"/>
    </location>
</feature>
<reference evidence="3 4" key="1">
    <citation type="submission" date="2014-09" db="EMBL/GenBank/DDBJ databases">
        <title>Genome sequencing and annotation of Bacillus Okhensis strain Kh10-101T.</title>
        <authorList>
            <person name="Prakash J.S."/>
        </authorList>
    </citation>
    <scope>NUCLEOTIDE SEQUENCE [LARGE SCALE GENOMIC DNA]</scope>
    <source>
        <strain evidence="4">Kh10-101T</strain>
    </source>
</reference>
<organism evidence="3 4">
    <name type="scientific">Halalkalibacter okhensis</name>
    <dbReference type="NCBI Taxonomy" id="333138"/>
    <lineage>
        <taxon>Bacteria</taxon>
        <taxon>Bacillati</taxon>
        <taxon>Bacillota</taxon>
        <taxon>Bacilli</taxon>
        <taxon>Bacillales</taxon>
        <taxon>Bacillaceae</taxon>
        <taxon>Halalkalibacter</taxon>
    </lineage>
</organism>
<keyword evidence="2" id="KW-0732">Signal</keyword>
<protein>
    <submittedName>
        <fullName evidence="3">Uncharacterized protein</fullName>
    </submittedName>
</protein>